<keyword evidence="3" id="KW-1185">Reference proteome</keyword>
<keyword evidence="1" id="KW-1133">Transmembrane helix</keyword>
<dbReference type="RefSeq" id="WP_147168719.1">
    <property type="nucleotide sequence ID" value="NZ_VOOR01000042.1"/>
</dbReference>
<dbReference type="SUPFAM" id="SSF48317">
    <property type="entry name" value="Acid phosphatase/Vanadium-dependent haloperoxidase"/>
    <property type="match status" value="1"/>
</dbReference>
<keyword evidence="1" id="KW-0812">Transmembrane</keyword>
<dbReference type="Gene3D" id="1.20.144.10">
    <property type="entry name" value="Phosphatidic acid phosphatase type 2/haloperoxidase"/>
    <property type="match status" value="1"/>
</dbReference>
<dbReference type="OrthoDB" id="9786064at2"/>
<dbReference type="InterPro" id="IPR036938">
    <property type="entry name" value="PAP2/HPO_sf"/>
</dbReference>
<keyword evidence="1" id="KW-0472">Membrane</keyword>
<comment type="caution">
    <text evidence="2">The sequence shown here is derived from an EMBL/GenBank/DDBJ whole genome shotgun (WGS) entry which is preliminary data.</text>
</comment>
<feature type="transmembrane region" description="Helical" evidence="1">
    <location>
        <begin position="84"/>
        <end position="102"/>
    </location>
</feature>
<proteinExistence type="predicted"/>
<feature type="transmembrane region" description="Helical" evidence="1">
    <location>
        <begin position="177"/>
        <end position="195"/>
    </location>
</feature>
<accession>A0A5C6RHG4</accession>
<gene>
    <name evidence="2" type="ORF">FRY97_16750</name>
</gene>
<feature type="transmembrane region" description="Helical" evidence="1">
    <location>
        <begin position="138"/>
        <end position="157"/>
    </location>
</feature>
<feature type="transmembrane region" description="Helical" evidence="1">
    <location>
        <begin position="12"/>
        <end position="34"/>
    </location>
</feature>
<name>A0A5C6RHG4_9BACT</name>
<feature type="transmembrane region" description="Helical" evidence="1">
    <location>
        <begin position="114"/>
        <end position="131"/>
    </location>
</feature>
<feature type="transmembrane region" description="Helical" evidence="1">
    <location>
        <begin position="202"/>
        <end position="221"/>
    </location>
</feature>
<dbReference type="AlphaFoldDB" id="A0A5C6RHG4"/>
<evidence type="ECO:0000256" key="1">
    <source>
        <dbReference type="SAM" id="Phobius"/>
    </source>
</evidence>
<reference evidence="2 3" key="1">
    <citation type="submission" date="2019-08" db="EMBL/GenBank/DDBJ databases">
        <title>Genome of Phaeodactylibacter luteus.</title>
        <authorList>
            <person name="Bowman J.P."/>
        </authorList>
    </citation>
    <scope>NUCLEOTIDE SEQUENCE [LARGE SCALE GENOMIC DNA]</scope>
    <source>
        <strain evidence="2 3">KCTC 42180</strain>
    </source>
</reference>
<sequence length="222" mass="24529">MLKSLAQVISFIFHPLLIVTYMLVLILMVNPYLFGVNSVGDQSSKLLILRVFLSTFFIPGFAVAMLRFTGLVKSLELRTRQERIGPYIITGMFYIWMFRNFMGSSAVPTAFNGFLLGATIGLFLAFFINIFSKISAHAVGMGGFVGMVVITMLLYSYDTFVIHSTLVGVVEISMTTVLFAVIILAGLVGTARLILNAHEPTDLYGGYLVGFAAQFLALRFLF</sequence>
<organism evidence="2 3">
    <name type="scientific">Phaeodactylibacter luteus</name>
    <dbReference type="NCBI Taxonomy" id="1564516"/>
    <lineage>
        <taxon>Bacteria</taxon>
        <taxon>Pseudomonadati</taxon>
        <taxon>Bacteroidota</taxon>
        <taxon>Saprospiria</taxon>
        <taxon>Saprospirales</taxon>
        <taxon>Haliscomenobacteraceae</taxon>
        <taxon>Phaeodactylibacter</taxon>
    </lineage>
</organism>
<dbReference type="EMBL" id="VOOR01000042">
    <property type="protein sequence ID" value="TXB61898.1"/>
    <property type="molecule type" value="Genomic_DNA"/>
</dbReference>
<evidence type="ECO:0008006" key="4">
    <source>
        <dbReference type="Google" id="ProtNLM"/>
    </source>
</evidence>
<feature type="transmembrane region" description="Helical" evidence="1">
    <location>
        <begin position="46"/>
        <end position="72"/>
    </location>
</feature>
<evidence type="ECO:0000313" key="2">
    <source>
        <dbReference type="EMBL" id="TXB61898.1"/>
    </source>
</evidence>
<dbReference type="Proteomes" id="UP000321580">
    <property type="component" value="Unassembled WGS sequence"/>
</dbReference>
<protein>
    <recommendedName>
        <fullName evidence="4">Phosphatase PAP2 family protein</fullName>
    </recommendedName>
</protein>
<evidence type="ECO:0000313" key="3">
    <source>
        <dbReference type="Proteomes" id="UP000321580"/>
    </source>
</evidence>